<evidence type="ECO:0000259" key="1">
    <source>
        <dbReference type="PROSITE" id="PS50404"/>
    </source>
</evidence>
<dbReference type="InterPro" id="IPR036249">
    <property type="entry name" value="Thioredoxin-like_sf"/>
</dbReference>
<dbReference type="PROSITE" id="PS50404">
    <property type="entry name" value="GST_NTER"/>
    <property type="match status" value="1"/>
</dbReference>
<dbReference type="GO" id="GO:0004364">
    <property type="term" value="F:glutathione transferase activity"/>
    <property type="evidence" value="ECO:0007669"/>
    <property type="project" value="UniProtKB-EC"/>
</dbReference>
<dbReference type="CDD" id="cd03043">
    <property type="entry name" value="GST_N_1"/>
    <property type="match status" value="1"/>
</dbReference>
<evidence type="ECO:0000313" key="3">
    <source>
        <dbReference type="Proteomes" id="UP000595332"/>
    </source>
</evidence>
<dbReference type="KEGG" id="njp:NEJAP_2958"/>
<dbReference type="GO" id="GO:0006749">
    <property type="term" value="P:glutathione metabolic process"/>
    <property type="evidence" value="ECO:0007669"/>
    <property type="project" value="TreeGrafter"/>
</dbReference>
<sequence>MELIIGNKNYSSWSLRGWLMLKAFDIPFTETRLALFEADFYSSLANYSPAGKVPVLIDNGITVWDSLAICEYVSETHLGNKGWPADAAERALARAISCEMHSGFFGLRHELPMNCRAKRAVTLTEAALKDVQRIDTIWTELLQKNSAQGPWLFGEFSIADVMFAPVALRFDTYNSEVSNHSRAYVKTVLAHPAVQAWVADAKQESETIEEEEVGLPL</sequence>
<dbReference type="PANTHER" id="PTHR42673">
    <property type="entry name" value="MALEYLACETOACETATE ISOMERASE"/>
    <property type="match status" value="1"/>
</dbReference>
<accession>A0A7R6PWN2</accession>
<organism evidence="2 3">
    <name type="scientific">Neptunomonas japonica JAMM 1380</name>
    <dbReference type="NCBI Taxonomy" id="1441457"/>
    <lineage>
        <taxon>Bacteria</taxon>
        <taxon>Pseudomonadati</taxon>
        <taxon>Pseudomonadota</taxon>
        <taxon>Gammaproteobacteria</taxon>
        <taxon>Oceanospirillales</taxon>
        <taxon>Oceanospirillaceae</taxon>
        <taxon>Neptunomonas</taxon>
    </lineage>
</organism>
<dbReference type="AlphaFoldDB" id="A0A7R6PWN2"/>
<dbReference type="Pfam" id="PF13409">
    <property type="entry name" value="GST_N_2"/>
    <property type="match status" value="1"/>
</dbReference>
<dbReference type="InterPro" id="IPR036282">
    <property type="entry name" value="Glutathione-S-Trfase_C_sf"/>
</dbReference>
<dbReference type="InterPro" id="IPR004045">
    <property type="entry name" value="Glutathione_S-Trfase_N"/>
</dbReference>
<dbReference type="PANTHER" id="PTHR42673:SF4">
    <property type="entry name" value="MALEYLACETOACETATE ISOMERASE"/>
    <property type="match status" value="1"/>
</dbReference>
<reference evidence="2 3" key="1">
    <citation type="journal article" date="2008" name="Int. J. Syst. Evol. Microbiol.">
        <title>Neptunomonas japonica sp. nov., an Osedax japonicus symbiont-like bacterium isolated from sediment adjacent to sperm whale carcasses off Kagoshima, Japan.</title>
        <authorList>
            <person name="Miyazaki M."/>
            <person name="Nogi Y."/>
            <person name="Fujiwara Y."/>
            <person name="Kawato M."/>
            <person name="Kubokawa K."/>
            <person name="Horikoshi K."/>
        </authorList>
    </citation>
    <scope>NUCLEOTIDE SEQUENCE [LARGE SCALE GENOMIC DNA]</scope>
    <source>
        <strain evidence="2 3">JAMM 1380</strain>
    </source>
</reference>
<dbReference type="GO" id="GO:0006559">
    <property type="term" value="P:L-phenylalanine catabolic process"/>
    <property type="evidence" value="ECO:0007669"/>
    <property type="project" value="TreeGrafter"/>
</dbReference>
<dbReference type="Gene3D" id="1.20.1050.10">
    <property type="match status" value="1"/>
</dbReference>
<dbReference type="SUPFAM" id="SSF52833">
    <property type="entry name" value="Thioredoxin-like"/>
    <property type="match status" value="1"/>
</dbReference>
<dbReference type="Proteomes" id="UP000595332">
    <property type="component" value="Chromosome"/>
</dbReference>
<keyword evidence="3" id="KW-1185">Reference proteome</keyword>
<dbReference type="SUPFAM" id="SSF47616">
    <property type="entry name" value="GST C-terminal domain-like"/>
    <property type="match status" value="1"/>
</dbReference>
<dbReference type="EC" id="2.5.1.18" evidence="2"/>
<dbReference type="InterPro" id="IPR040079">
    <property type="entry name" value="Glutathione_S-Trfase"/>
</dbReference>
<proteinExistence type="predicted"/>
<feature type="domain" description="GST N-terminal" evidence="1">
    <location>
        <begin position="1"/>
        <end position="81"/>
    </location>
</feature>
<evidence type="ECO:0000313" key="2">
    <source>
        <dbReference type="EMBL" id="BBB30898.1"/>
    </source>
</evidence>
<dbReference type="Pfam" id="PF13410">
    <property type="entry name" value="GST_C_2"/>
    <property type="match status" value="1"/>
</dbReference>
<dbReference type="EMBL" id="AP014546">
    <property type="protein sequence ID" value="BBB30898.1"/>
    <property type="molecule type" value="Genomic_DNA"/>
</dbReference>
<name>A0A7R6PWN2_9GAMM</name>
<protein>
    <submittedName>
        <fullName evidence="2">Glutathione S-transferase</fullName>
        <ecNumber evidence="2">2.5.1.18</ecNumber>
    </submittedName>
</protein>
<dbReference type="SFLD" id="SFLDS00019">
    <property type="entry name" value="Glutathione_Transferase_(cytos"/>
    <property type="match status" value="1"/>
</dbReference>
<dbReference type="CDD" id="cd03194">
    <property type="entry name" value="GST_C_3"/>
    <property type="match status" value="1"/>
</dbReference>
<dbReference type="Gene3D" id="3.40.30.10">
    <property type="entry name" value="Glutaredoxin"/>
    <property type="match status" value="1"/>
</dbReference>
<keyword evidence="2" id="KW-0808">Transferase</keyword>
<dbReference type="GO" id="GO:0016034">
    <property type="term" value="F:maleylacetoacetate isomerase activity"/>
    <property type="evidence" value="ECO:0007669"/>
    <property type="project" value="TreeGrafter"/>
</dbReference>
<gene>
    <name evidence="2" type="ORF">NEJAP_2958</name>
</gene>